<keyword evidence="4 5" id="KW-0472">Membrane</keyword>
<evidence type="ECO:0000259" key="6">
    <source>
        <dbReference type="PROSITE" id="PS50850"/>
    </source>
</evidence>
<dbReference type="AlphaFoldDB" id="A0A918SDQ9"/>
<dbReference type="Gene3D" id="1.20.1250.20">
    <property type="entry name" value="MFS general substrate transporter like domains"/>
    <property type="match status" value="1"/>
</dbReference>
<evidence type="ECO:0000256" key="5">
    <source>
        <dbReference type="SAM" id="Phobius"/>
    </source>
</evidence>
<accession>A0A918SDQ9</accession>
<feature type="transmembrane region" description="Helical" evidence="5">
    <location>
        <begin position="426"/>
        <end position="444"/>
    </location>
</feature>
<dbReference type="InterPro" id="IPR011701">
    <property type="entry name" value="MFS"/>
</dbReference>
<feature type="transmembrane region" description="Helical" evidence="5">
    <location>
        <begin position="130"/>
        <end position="151"/>
    </location>
</feature>
<feature type="transmembrane region" description="Helical" evidence="5">
    <location>
        <begin position="220"/>
        <end position="239"/>
    </location>
</feature>
<evidence type="ECO:0000256" key="1">
    <source>
        <dbReference type="ARBA" id="ARBA00004141"/>
    </source>
</evidence>
<sequence length="481" mass="50886">MTRIIPLTLAVALFMENMDATVIATSLPAIAEDIGTTPVALKLAFTAYFVSLAIFIPISSWVADKYGAKNVFRAAIVVFIIGSICCAFAGSLQEFVGARFLKGMGGAMMSPLARLILLRTTEKSKLVDSMAWLTIPALVAPTMGPPVGGFLTTFLSWHWIFLINVPIGLAGLVLITRFLPEVPVVRRRPMDFPGFVMIGISFAGIVFGLSLVSLPVLPMWVAAVSTAVGVVAAIAYLSYARRAPHPLLDPKIFEDSTFRAAISGTTLFLIGAGAVPFLLPLMLQLAFGYTPFESGMITFTGALGALIMKFFAGRLYMAIGFRTALIWAAVLSTIGMVIKGSFNASTPVVVMMVVILMVGIFRSVFFTGQNALAFADVKEEDQGPATAIHAVMRPIATALGVALAGGVLEASSSLRGAELELIDFQIAFYVVAAVSALSAVPFLLMSRQAGASVSGHRSKSERAAALAKSTQSGLAAKAPRF</sequence>
<comment type="subcellular location">
    <subcellularLocation>
        <location evidence="1">Membrane</location>
        <topology evidence="1">Multi-pass membrane protein</topology>
    </subcellularLocation>
</comment>
<dbReference type="PANTHER" id="PTHR23501">
    <property type="entry name" value="MAJOR FACILITATOR SUPERFAMILY"/>
    <property type="match status" value="1"/>
</dbReference>
<dbReference type="Proteomes" id="UP000646579">
    <property type="component" value="Unassembled WGS sequence"/>
</dbReference>
<dbReference type="InterPro" id="IPR020846">
    <property type="entry name" value="MFS_dom"/>
</dbReference>
<dbReference type="InterPro" id="IPR036259">
    <property type="entry name" value="MFS_trans_sf"/>
</dbReference>
<reference evidence="7" key="1">
    <citation type="journal article" date="2014" name="Int. J. Syst. Evol. Microbiol.">
        <title>Complete genome sequence of Corynebacterium casei LMG S-19264T (=DSM 44701T), isolated from a smear-ripened cheese.</title>
        <authorList>
            <consortium name="US DOE Joint Genome Institute (JGI-PGF)"/>
            <person name="Walter F."/>
            <person name="Albersmeier A."/>
            <person name="Kalinowski J."/>
            <person name="Ruckert C."/>
        </authorList>
    </citation>
    <scope>NUCLEOTIDE SEQUENCE</scope>
    <source>
        <strain evidence="7">KCTC 32437</strain>
    </source>
</reference>
<dbReference type="Gene3D" id="1.20.1720.10">
    <property type="entry name" value="Multidrug resistance protein D"/>
    <property type="match status" value="1"/>
</dbReference>
<feature type="transmembrane region" description="Helical" evidence="5">
    <location>
        <begin position="344"/>
        <end position="365"/>
    </location>
</feature>
<feature type="transmembrane region" description="Helical" evidence="5">
    <location>
        <begin position="319"/>
        <end position="338"/>
    </location>
</feature>
<reference evidence="7" key="2">
    <citation type="submission" date="2020-09" db="EMBL/GenBank/DDBJ databases">
        <authorList>
            <person name="Sun Q."/>
            <person name="Kim S."/>
        </authorList>
    </citation>
    <scope>NUCLEOTIDE SEQUENCE</scope>
    <source>
        <strain evidence="7">KCTC 32437</strain>
    </source>
</reference>
<gene>
    <name evidence="7" type="ORF">GCM10007989_33800</name>
</gene>
<evidence type="ECO:0000256" key="3">
    <source>
        <dbReference type="ARBA" id="ARBA00022989"/>
    </source>
</evidence>
<feature type="domain" description="Major facilitator superfamily (MFS) profile" evidence="6">
    <location>
        <begin position="5"/>
        <end position="450"/>
    </location>
</feature>
<evidence type="ECO:0000313" key="8">
    <source>
        <dbReference type="Proteomes" id="UP000646579"/>
    </source>
</evidence>
<feature type="transmembrane region" description="Helical" evidence="5">
    <location>
        <begin position="192"/>
        <end position="214"/>
    </location>
</feature>
<protein>
    <submittedName>
        <fullName evidence="7">MFS transporter</fullName>
    </submittedName>
</protein>
<feature type="transmembrane region" description="Helical" evidence="5">
    <location>
        <begin position="71"/>
        <end position="92"/>
    </location>
</feature>
<feature type="transmembrane region" description="Helical" evidence="5">
    <location>
        <begin position="386"/>
        <end position="406"/>
    </location>
</feature>
<dbReference type="GO" id="GO:0005886">
    <property type="term" value="C:plasma membrane"/>
    <property type="evidence" value="ECO:0007669"/>
    <property type="project" value="TreeGrafter"/>
</dbReference>
<dbReference type="SUPFAM" id="SSF103473">
    <property type="entry name" value="MFS general substrate transporter"/>
    <property type="match status" value="1"/>
</dbReference>
<organism evidence="7 8">
    <name type="scientific">Devosia pacifica</name>
    <dbReference type="NCBI Taxonomy" id="1335967"/>
    <lineage>
        <taxon>Bacteria</taxon>
        <taxon>Pseudomonadati</taxon>
        <taxon>Pseudomonadota</taxon>
        <taxon>Alphaproteobacteria</taxon>
        <taxon>Hyphomicrobiales</taxon>
        <taxon>Devosiaceae</taxon>
        <taxon>Devosia</taxon>
    </lineage>
</organism>
<feature type="transmembrane region" description="Helical" evidence="5">
    <location>
        <begin position="295"/>
        <end position="312"/>
    </location>
</feature>
<evidence type="ECO:0000256" key="4">
    <source>
        <dbReference type="ARBA" id="ARBA00023136"/>
    </source>
</evidence>
<keyword evidence="3 5" id="KW-1133">Transmembrane helix</keyword>
<feature type="transmembrane region" description="Helical" evidence="5">
    <location>
        <begin position="40"/>
        <end position="59"/>
    </location>
</feature>
<feature type="transmembrane region" description="Helical" evidence="5">
    <location>
        <begin position="157"/>
        <end position="180"/>
    </location>
</feature>
<dbReference type="PROSITE" id="PS50850">
    <property type="entry name" value="MFS"/>
    <property type="match status" value="1"/>
</dbReference>
<name>A0A918SDQ9_9HYPH</name>
<dbReference type="PRINTS" id="PR01036">
    <property type="entry name" value="TCRTETB"/>
</dbReference>
<dbReference type="RefSeq" id="WP_189426975.1">
    <property type="nucleotide sequence ID" value="NZ_BMZE01000004.1"/>
</dbReference>
<dbReference type="PANTHER" id="PTHR23501:SF1">
    <property type="entry name" value="TRANSPORT PROTEIN HSRA-RELATED"/>
    <property type="match status" value="1"/>
</dbReference>
<proteinExistence type="predicted"/>
<feature type="transmembrane region" description="Helical" evidence="5">
    <location>
        <begin position="98"/>
        <end position="118"/>
    </location>
</feature>
<keyword evidence="8" id="KW-1185">Reference proteome</keyword>
<dbReference type="Pfam" id="PF07690">
    <property type="entry name" value="MFS_1"/>
    <property type="match status" value="2"/>
</dbReference>
<keyword evidence="2 5" id="KW-0812">Transmembrane</keyword>
<feature type="transmembrane region" description="Helical" evidence="5">
    <location>
        <begin position="260"/>
        <end position="283"/>
    </location>
</feature>
<dbReference type="EMBL" id="BMZE01000004">
    <property type="protein sequence ID" value="GHA35118.1"/>
    <property type="molecule type" value="Genomic_DNA"/>
</dbReference>
<evidence type="ECO:0000256" key="2">
    <source>
        <dbReference type="ARBA" id="ARBA00022692"/>
    </source>
</evidence>
<evidence type="ECO:0000313" key="7">
    <source>
        <dbReference type="EMBL" id="GHA35118.1"/>
    </source>
</evidence>
<dbReference type="GO" id="GO:0022857">
    <property type="term" value="F:transmembrane transporter activity"/>
    <property type="evidence" value="ECO:0007669"/>
    <property type="project" value="InterPro"/>
</dbReference>
<comment type="caution">
    <text evidence="7">The sequence shown here is derived from an EMBL/GenBank/DDBJ whole genome shotgun (WGS) entry which is preliminary data.</text>
</comment>